<dbReference type="PANTHER" id="PTHR33223:SF10">
    <property type="entry name" value="AMINOTRANSFERASE-LIKE PLANT MOBILE DOMAIN-CONTAINING PROTEIN"/>
    <property type="match status" value="1"/>
</dbReference>
<dbReference type="AlphaFoldDB" id="A0ABD1SYT9"/>
<evidence type="ECO:0000259" key="2">
    <source>
        <dbReference type="Pfam" id="PF03732"/>
    </source>
</evidence>
<evidence type="ECO:0000313" key="4">
    <source>
        <dbReference type="Proteomes" id="UP001604336"/>
    </source>
</evidence>
<organism evidence="3 4">
    <name type="scientific">Abeliophyllum distichum</name>
    <dbReference type="NCBI Taxonomy" id="126358"/>
    <lineage>
        <taxon>Eukaryota</taxon>
        <taxon>Viridiplantae</taxon>
        <taxon>Streptophyta</taxon>
        <taxon>Embryophyta</taxon>
        <taxon>Tracheophyta</taxon>
        <taxon>Spermatophyta</taxon>
        <taxon>Magnoliopsida</taxon>
        <taxon>eudicotyledons</taxon>
        <taxon>Gunneridae</taxon>
        <taxon>Pentapetalae</taxon>
        <taxon>asterids</taxon>
        <taxon>lamiids</taxon>
        <taxon>Lamiales</taxon>
        <taxon>Oleaceae</taxon>
        <taxon>Forsythieae</taxon>
        <taxon>Abeliophyllum</taxon>
    </lineage>
</organism>
<evidence type="ECO:0000256" key="1">
    <source>
        <dbReference type="SAM" id="MobiDB-lite"/>
    </source>
</evidence>
<evidence type="ECO:0000313" key="3">
    <source>
        <dbReference type="EMBL" id="KAL2505636.1"/>
    </source>
</evidence>
<accession>A0ABD1SYT9</accession>
<dbReference type="EMBL" id="JBFOLK010000006">
    <property type="protein sequence ID" value="KAL2505636.1"/>
    <property type="molecule type" value="Genomic_DNA"/>
</dbReference>
<feature type="domain" description="Retrotransposon gag" evidence="2">
    <location>
        <begin position="123"/>
        <end position="210"/>
    </location>
</feature>
<protein>
    <submittedName>
        <fullName evidence="3">Ribonuclease H</fullName>
    </submittedName>
</protein>
<sequence>MQRARPTSVASVFDRLEKGSNIAPSQPAHSRHSENSEARTEKAKGPKHGPVEPKEVQEMPECYEDDDDENLPFTNDLKAMEVLVNFRMPIMDKYNGRGDPSDHINIYKTKLQGQSLVVKCQNFHTTLISDVKRWYNKLKPGNIRRWPQLKKKFINAFIGNQMMIVDIAQLNNIRQKVGETVKSYFKRFSNVINKIETMTDEKAMDTLVTGHHMRTLFWRDMQNSQPKTYS</sequence>
<keyword evidence="4" id="KW-1185">Reference proteome</keyword>
<dbReference type="InterPro" id="IPR005162">
    <property type="entry name" value="Retrotrans_gag_dom"/>
</dbReference>
<feature type="compositionally biased region" description="Basic and acidic residues" evidence="1">
    <location>
        <begin position="31"/>
        <end position="56"/>
    </location>
</feature>
<name>A0ABD1SYT9_9LAMI</name>
<feature type="region of interest" description="Disordered" evidence="1">
    <location>
        <begin position="1"/>
        <end position="56"/>
    </location>
</feature>
<dbReference type="PANTHER" id="PTHR33223">
    <property type="entry name" value="CCHC-TYPE DOMAIN-CONTAINING PROTEIN"/>
    <property type="match status" value="1"/>
</dbReference>
<gene>
    <name evidence="3" type="ORF">Adt_21257</name>
</gene>
<comment type="caution">
    <text evidence="3">The sequence shown here is derived from an EMBL/GenBank/DDBJ whole genome shotgun (WGS) entry which is preliminary data.</text>
</comment>
<dbReference type="Proteomes" id="UP001604336">
    <property type="component" value="Unassembled WGS sequence"/>
</dbReference>
<proteinExistence type="predicted"/>
<dbReference type="Pfam" id="PF03732">
    <property type="entry name" value="Retrotrans_gag"/>
    <property type="match status" value="1"/>
</dbReference>
<reference evidence="4" key="1">
    <citation type="submission" date="2024-07" db="EMBL/GenBank/DDBJ databases">
        <title>Two chromosome-level genome assemblies of Korean endemic species Abeliophyllum distichum and Forsythia ovata (Oleaceae).</title>
        <authorList>
            <person name="Jang H."/>
        </authorList>
    </citation>
    <scope>NUCLEOTIDE SEQUENCE [LARGE SCALE GENOMIC DNA]</scope>
</reference>